<accession>A0A5P9QBC9</accession>
<evidence type="ECO:0000313" key="9">
    <source>
        <dbReference type="Proteomes" id="UP000326702"/>
    </source>
</evidence>
<dbReference type="Pfam" id="PF03631">
    <property type="entry name" value="Virul_fac_BrkB"/>
    <property type="match status" value="1"/>
</dbReference>
<feature type="transmembrane region" description="Helical" evidence="7">
    <location>
        <begin position="61"/>
        <end position="87"/>
    </location>
</feature>
<protein>
    <submittedName>
        <fullName evidence="8">Ribonuclease-like protein YfkH</fullName>
    </submittedName>
</protein>
<feature type="transmembrane region" description="Helical" evidence="7">
    <location>
        <begin position="215"/>
        <end position="234"/>
    </location>
</feature>
<evidence type="ECO:0000256" key="1">
    <source>
        <dbReference type="ARBA" id="ARBA00004651"/>
    </source>
</evidence>
<dbReference type="KEGG" id="lxl:KDY119_02062"/>
<keyword evidence="3 7" id="KW-0812">Transmembrane</keyword>
<feature type="compositionally biased region" description="Basic and acidic residues" evidence="6">
    <location>
        <begin position="7"/>
        <end position="16"/>
    </location>
</feature>
<proteinExistence type="predicted"/>
<evidence type="ECO:0000256" key="3">
    <source>
        <dbReference type="ARBA" id="ARBA00022692"/>
    </source>
</evidence>
<comment type="subcellular location">
    <subcellularLocation>
        <location evidence="1">Cell membrane</location>
        <topology evidence="1">Multi-pass membrane protein</topology>
    </subcellularLocation>
</comment>
<feature type="transmembrane region" description="Helical" evidence="7">
    <location>
        <begin position="170"/>
        <end position="195"/>
    </location>
</feature>
<dbReference type="NCBIfam" id="TIGR00765">
    <property type="entry name" value="yihY_not_rbn"/>
    <property type="match status" value="1"/>
</dbReference>
<feature type="transmembrane region" description="Helical" evidence="7">
    <location>
        <begin position="282"/>
        <end position="303"/>
    </location>
</feature>
<dbReference type="Proteomes" id="UP000326702">
    <property type="component" value="Chromosome"/>
</dbReference>
<keyword evidence="2" id="KW-1003">Cell membrane</keyword>
<feature type="transmembrane region" description="Helical" evidence="7">
    <location>
        <begin position="128"/>
        <end position="149"/>
    </location>
</feature>
<sequence>MGGGSETSERAYRDASTETGGMADQQRTEEPSSPTELTKPSWGYVAKRSIREFQSDGGQDLAAALTFYAVLAAAPATVALVSLLGFVGDPEKAINDTLDSIRDFAPPQTLDQVESFIRPIAGSTGSGWALVIGLVLALWSASGFVGAFGRAMNRVYGVPEGRPVWKLRPWLLLVTAVVFVIVVAIIAAMVLSGSIARQVGDLVGLSSTAVTVWNVVKWPVIVILAVLLVALLYWATPNVKQTKFRWISPGALVALVIAAVATLLFGFYVGHAANYNATYGTLAGLFILLLWIYILNMVLILGAEVDAELERGRELQAGVAAEEDIQLPLRDTKASDKQAAKHAKDVEQARALRASNGETADPDEARAES</sequence>
<feature type="region of interest" description="Disordered" evidence="6">
    <location>
        <begin position="1"/>
        <end position="40"/>
    </location>
</feature>
<dbReference type="GO" id="GO:0005886">
    <property type="term" value="C:plasma membrane"/>
    <property type="evidence" value="ECO:0007669"/>
    <property type="project" value="UniProtKB-SubCell"/>
</dbReference>
<reference evidence="8 9" key="1">
    <citation type="submission" date="2019-10" db="EMBL/GenBank/DDBJ databases">
        <title>Genome sequence of Luteimicrobium xylanilyticum HY-24.</title>
        <authorList>
            <person name="Kim D.Y."/>
            <person name="Park H.-Y."/>
        </authorList>
    </citation>
    <scope>NUCLEOTIDE SEQUENCE [LARGE SCALE GENOMIC DNA]</scope>
    <source>
        <strain evidence="8 9">HY-24</strain>
    </source>
</reference>
<dbReference type="EMBL" id="CP045529">
    <property type="protein sequence ID" value="QFU98546.1"/>
    <property type="molecule type" value="Genomic_DNA"/>
</dbReference>
<gene>
    <name evidence="8" type="ORF">KDY119_02062</name>
</gene>
<evidence type="ECO:0000313" key="8">
    <source>
        <dbReference type="EMBL" id="QFU98546.1"/>
    </source>
</evidence>
<feature type="transmembrane region" description="Helical" evidence="7">
    <location>
        <begin position="246"/>
        <end position="270"/>
    </location>
</feature>
<keyword evidence="9" id="KW-1185">Reference proteome</keyword>
<dbReference type="PANTHER" id="PTHR30213:SF0">
    <property type="entry name" value="UPF0761 MEMBRANE PROTEIN YIHY"/>
    <property type="match status" value="1"/>
</dbReference>
<evidence type="ECO:0000256" key="5">
    <source>
        <dbReference type="ARBA" id="ARBA00023136"/>
    </source>
</evidence>
<evidence type="ECO:0000256" key="2">
    <source>
        <dbReference type="ARBA" id="ARBA00022475"/>
    </source>
</evidence>
<dbReference type="AlphaFoldDB" id="A0A5P9QBC9"/>
<organism evidence="8 9">
    <name type="scientific">Luteimicrobium xylanilyticum</name>
    <dbReference type="NCBI Taxonomy" id="1133546"/>
    <lineage>
        <taxon>Bacteria</taxon>
        <taxon>Bacillati</taxon>
        <taxon>Actinomycetota</taxon>
        <taxon>Actinomycetes</taxon>
        <taxon>Micrococcales</taxon>
        <taxon>Luteimicrobium</taxon>
    </lineage>
</organism>
<dbReference type="PANTHER" id="PTHR30213">
    <property type="entry name" value="INNER MEMBRANE PROTEIN YHJD"/>
    <property type="match status" value="1"/>
</dbReference>
<evidence type="ECO:0000256" key="4">
    <source>
        <dbReference type="ARBA" id="ARBA00022989"/>
    </source>
</evidence>
<dbReference type="InterPro" id="IPR017039">
    <property type="entry name" value="Virul_fac_BrkB"/>
</dbReference>
<keyword evidence="4 7" id="KW-1133">Transmembrane helix</keyword>
<evidence type="ECO:0000256" key="6">
    <source>
        <dbReference type="SAM" id="MobiDB-lite"/>
    </source>
</evidence>
<evidence type="ECO:0000256" key="7">
    <source>
        <dbReference type="SAM" id="Phobius"/>
    </source>
</evidence>
<name>A0A5P9QBC9_9MICO</name>
<keyword evidence="5 7" id="KW-0472">Membrane</keyword>